<evidence type="ECO:0000313" key="3">
    <source>
        <dbReference type="EMBL" id="TMR03378.1"/>
    </source>
</evidence>
<name>A0A5C4JEI4_9ACTN</name>
<sequence length="447" mass="49726">MDDTPDEMPDSSSSPTTSPAAGGGLRDMYVGLCPPGNDVIKESLTGGLVVADTNALFNIYRFNQRARTEYLAALRALGDRLWIPRQVAEEFLNRRHSVIKEAASAPTKFAVDLGAKIEQVRITINEFAERRGLLDEQVDRLRKILDEAVTELHAQIAHLGLFDLNLDEALLDDPIFNEIEHLINGKIGPPLDDPEQARKEGWKRVQDKAPPGYADGKKGENGVGDYLLWAQTIEEAKRRNAPTLLITDDSKEDWARLDEDKEHLGPRPELVEEMRDKAGQPFYLVTVRSFLALANKYLETQVSDATFDQAALTLLWQRLNDIRSRRAEAADDDTEEDGANHFSTKEPATSSALSAILRWSLSPSSLRTLTDSEKLILASTIGAEYVKLINSGVHRKMKQNRWQSDVLPNDVLFAAMEIDQLHQSATDDEDAVEGQAAEGESEDEPDA</sequence>
<dbReference type="RefSeq" id="WP_138644929.1">
    <property type="nucleotide sequence ID" value="NZ_VCKW01000041.1"/>
</dbReference>
<dbReference type="Pfam" id="PF18476">
    <property type="entry name" value="PIN_8"/>
    <property type="match status" value="1"/>
</dbReference>
<feature type="region of interest" description="Disordered" evidence="1">
    <location>
        <begin position="1"/>
        <end position="23"/>
    </location>
</feature>
<feature type="domain" description="PIN like" evidence="2">
    <location>
        <begin position="48"/>
        <end position="270"/>
    </location>
</feature>
<gene>
    <name evidence="3" type="ORF">ETD83_10745</name>
</gene>
<dbReference type="EMBL" id="VCKW01000041">
    <property type="protein sequence ID" value="TMR03378.1"/>
    <property type="molecule type" value="Genomic_DNA"/>
</dbReference>
<feature type="region of interest" description="Disordered" evidence="1">
    <location>
        <begin position="327"/>
        <end position="346"/>
    </location>
</feature>
<organism evidence="3 4">
    <name type="scientific">Actinomadura soli</name>
    <dbReference type="NCBI Taxonomy" id="2508997"/>
    <lineage>
        <taxon>Bacteria</taxon>
        <taxon>Bacillati</taxon>
        <taxon>Actinomycetota</taxon>
        <taxon>Actinomycetes</taxon>
        <taxon>Streptosporangiales</taxon>
        <taxon>Thermomonosporaceae</taxon>
        <taxon>Actinomadura</taxon>
    </lineage>
</organism>
<proteinExistence type="predicted"/>
<accession>A0A5C4JEI4</accession>
<protein>
    <recommendedName>
        <fullName evidence="2">PIN like domain-containing protein</fullName>
    </recommendedName>
</protein>
<dbReference type="OrthoDB" id="9182727at2"/>
<dbReference type="InterPro" id="IPR041578">
    <property type="entry name" value="PIN_8"/>
</dbReference>
<dbReference type="AlphaFoldDB" id="A0A5C4JEI4"/>
<dbReference type="Proteomes" id="UP000309174">
    <property type="component" value="Unassembled WGS sequence"/>
</dbReference>
<evidence type="ECO:0000259" key="2">
    <source>
        <dbReference type="Pfam" id="PF18476"/>
    </source>
</evidence>
<comment type="caution">
    <text evidence="3">The sequence shown here is derived from an EMBL/GenBank/DDBJ whole genome shotgun (WGS) entry which is preliminary data.</text>
</comment>
<reference evidence="3 4" key="1">
    <citation type="submission" date="2019-05" db="EMBL/GenBank/DDBJ databases">
        <title>Draft genome sequence of Actinomadura sp. 14C53.</title>
        <authorList>
            <person name="Saricaoglu S."/>
            <person name="Isik K."/>
        </authorList>
    </citation>
    <scope>NUCLEOTIDE SEQUENCE [LARGE SCALE GENOMIC DNA]</scope>
    <source>
        <strain evidence="3 4">14C53</strain>
    </source>
</reference>
<feature type="compositionally biased region" description="Low complexity" evidence="1">
    <location>
        <begin position="10"/>
        <end position="19"/>
    </location>
</feature>
<feature type="region of interest" description="Disordered" evidence="1">
    <location>
        <begin position="187"/>
        <end position="217"/>
    </location>
</feature>
<feature type="region of interest" description="Disordered" evidence="1">
    <location>
        <begin position="422"/>
        <end position="447"/>
    </location>
</feature>
<evidence type="ECO:0000256" key="1">
    <source>
        <dbReference type="SAM" id="MobiDB-lite"/>
    </source>
</evidence>
<feature type="compositionally biased region" description="Basic and acidic residues" evidence="1">
    <location>
        <begin position="195"/>
        <end position="207"/>
    </location>
</feature>
<keyword evidence="4" id="KW-1185">Reference proteome</keyword>
<evidence type="ECO:0000313" key="4">
    <source>
        <dbReference type="Proteomes" id="UP000309174"/>
    </source>
</evidence>